<evidence type="ECO:0000313" key="12">
    <source>
        <dbReference type="Proteomes" id="UP000031631"/>
    </source>
</evidence>
<evidence type="ECO:0000256" key="4">
    <source>
        <dbReference type="ARBA" id="ARBA00022741"/>
    </source>
</evidence>
<dbReference type="InterPro" id="IPR024951">
    <property type="entry name" value="Sulfurylase_cat_dom"/>
</dbReference>
<dbReference type="Pfam" id="PF14306">
    <property type="entry name" value="PUA_2"/>
    <property type="match status" value="1"/>
</dbReference>
<evidence type="ECO:0000256" key="6">
    <source>
        <dbReference type="ARBA" id="ARBA00037980"/>
    </source>
</evidence>
<sequence length="399" mass="44075">MINPIGSDTLLPLFVYDVDEHHALTKEAESLPSVTITSPAAGNAVMLGGGYFTPLKGFMNVADAMGAAEKMILTDGSFFPVPVMNLVDDEAIAAIGDAKRIALRDPNVEGNPVLAVMDVENIEKVSEDQMAVMRDKVYRTDDPEHPGVAAFMGQGRNAISGPIKVLNFSYFQTDFPDTFRTAVEIRNEIKEHGWNTVVAFQTRNPMHRAHEELCHMAMKDVNADGVVIHMLLGKLKPGDIPAPVRDAAIRKMAELYFPPNTVMITGYGFDMLYAGPREAVLHAYFRQNMGATHFIVGRDHAGVGDYYGDFDAQTIFDEEVPAGAMQIEIYKADHTAYSTKLNKVIMMRDAPEGHTKEDFVLLSGTKVREMLGRGEAPPPEFSRPEVAKILMDYYQSLDK</sequence>
<evidence type="ECO:0000256" key="5">
    <source>
        <dbReference type="ARBA" id="ARBA00022840"/>
    </source>
</evidence>
<dbReference type="Pfam" id="PF01747">
    <property type="entry name" value="ATP-sulfurylase"/>
    <property type="match status" value="1"/>
</dbReference>
<dbReference type="CDD" id="cd00517">
    <property type="entry name" value="ATPS"/>
    <property type="match status" value="1"/>
</dbReference>
<evidence type="ECO:0000259" key="10">
    <source>
        <dbReference type="Pfam" id="PF14306"/>
    </source>
</evidence>
<comment type="similarity">
    <text evidence="6 8">Belongs to the sulfate adenylyltransferase family.</text>
</comment>
<keyword evidence="2 8" id="KW-0808">Transferase</keyword>
<dbReference type="EMBL" id="AP012273">
    <property type="protein sequence ID" value="BAO44415.1"/>
    <property type="molecule type" value="Genomic_DNA"/>
</dbReference>
<dbReference type="InterPro" id="IPR020792">
    <property type="entry name" value="SO4_adenylyltransferase_pro"/>
</dbReference>
<dbReference type="Gene3D" id="3.10.400.10">
    <property type="entry name" value="Sulfate adenylyltransferase"/>
    <property type="match status" value="1"/>
</dbReference>
<dbReference type="EC" id="2.7.7.4" evidence="8"/>
<proteinExistence type="inferred from homology"/>
<evidence type="ECO:0000256" key="2">
    <source>
        <dbReference type="ARBA" id="ARBA00022679"/>
    </source>
</evidence>
<dbReference type="RefSeq" id="WP_041067204.1">
    <property type="nucleotide sequence ID" value="NZ_AP012273.1"/>
</dbReference>
<feature type="domain" description="ATP-sulfurylase PUA-like" evidence="10">
    <location>
        <begin position="3"/>
        <end position="167"/>
    </location>
</feature>
<comment type="pathway">
    <text evidence="1 8">Sulfur metabolism; hydrogen sulfide biosynthesis; sulfite from sulfate: step 1/3.</text>
</comment>
<dbReference type="InterPro" id="IPR015947">
    <property type="entry name" value="PUA-like_sf"/>
</dbReference>
<dbReference type="OrthoDB" id="9804504at2"/>
<dbReference type="Proteomes" id="UP000031631">
    <property type="component" value="Chromosome"/>
</dbReference>
<dbReference type="PANTHER" id="PTHR43509">
    <property type="match status" value="1"/>
</dbReference>
<dbReference type="NCBIfam" id="TIGR00339">
    <property type="entry name" value="sopT"/>
    <property type="match status" value="1"/>
</dbReference>
<evidence type="ECO:0000256" key="3">
    <source>
        <dbReference type="ARBA" id="ARBA00022695"/>
    </source>
</evidence>
<dbReference type="AlphaFoldDB" id="A0A7U6GIV1"/>
<protein>
    <recommendedName>
        <fullName evidence="8">Sulfate adenylyltransferase</fullName>
        <ecNumber evidence="8">2.7.7.4</ecNumber>
    </recommendedName>
    <alternativeName>
        <fullName evidence="8">ATP-sulfurylase</fullName>
    </alternativeName>
    <alternativeName>
        <fullName evidence="8">Sulfate adenylate transferase</fullName>
        <shortName evidence="8">SAT</shortName>
    </alternativeName>
</protein>
<reference evidence="11 12" key="1">
    <citation type="journal article" date="2014" name="PLoS ONE">
        <title>Physiological and genomic features of a novel sulfur-oxidizing gammaproteobacterium belonging to a previously uncultivated symbiotic lineage isolated from a hydrothermal vent.</title>
        <authorList>
            <person name="Nunoura T."/>
            <person name="Takaki Y."/>
            <person name="Kazama H."/>
            <person name="Kakuta J."/>
            <person name="Shimamura S."/>
            <person name="Makita H."/>
            <person name="Hirai M."/>
            <person name="Miyazaki M."/>
            <person name="Takai K."/>
        </authorList>
    </citation>
    <scope>NUCLEOTIDE SEQUENCE [LARGE SCALE GENOMIC DNA]</scope>
    <source>
        <strain evidence="11 12">Hiromi1</strain>
    </source>
</reference>
<dbReference type="GO" id="GO:0005524">
    <property type="term" value="F:ATP binding"/>
    <property type="evidence" value="ECO:0007669"/>
    <property type="project" value="UniProtKB-KW"/>
</dbReference>
<name>A0A7U6GIV1_9GAMM</name>
<feature type="domain" description="Sulphate adenylyltransferase catalytic" evidence="9">
    <location>
        <begin position="180"/>
        <end position="392"/>
    </location>
</feature>
<evidence type="ECO:0000256" key="1">
    <source>
        <dbReference type="ARBA" id="ARBA00005048"/>
    </source>
</evidence>
<dbReference type="HAMAP" id="MF_00066">
    <property type="entry name" value="Sulf_adenylyltr"/>
    <property type="match status" value="1"/>
</dbReference>
<dbReference type="Gene3D" id="3.40.50.620">
    <property type="entry name" value="HUPs"/>
    <property type="match status" value="1"/>
</dbReference>
<comment type="catalytic activity">
    <reaction evidence="7 8">
        <text>sulfate + ATP + H(+) = adenosine 5'-phosphosulfate + diphosphate</text>
        <dbReference type="Rhea" id="RHEA:18133"/>
        <dbReference type="ChEBI" id="CHEBI:15378"/>
        <dbReference type="ChEBI" id="CHEBI:16189"/>
        <dbReference type="ChEBI" id="CHEBI:30616"/>
        <dbReference type="ChEBI" id="CHEBI:33019"/>
        <dbReference type="ChEBI" id="CHEBI:58243"/>
        <dbReference type="EC" id="2.7.7.4"/>
    </reaction>
</comment>
<dbReference type="InterPro" id="IPR014729">
    <property type="entry name" value="Rossmann-like_a/b/a_fold"/>
</dbReference>
<dbReference type="KEGG" id="tbn:TBH_C1496"/>
<evidence type="ECO:0000313" key="11">
    <source>
        <dbReference type="EMBL" id="BAO44415.1"/>
    </source>
</evidence>
<keyword evidence="5 8" id="KW-0067">ATP-binding</keyword>
<dbReference type="SUPFAM" id="SSF52374">
    <property type="entry name" value="Nucleotidylyl transferase"/>
    <property type="match status" value="1"/>
</dbReference>
<dbReference type="GO" id="GO:0070814">
    <property type="term" value="P:hydrogen sulfide biosynthetic process"/>
    <property type="evidence" value="ECO:0007669"/>
    <property type="project" value="UniProtKB-UniRule"/>
</dbReference>
<gene>
    <name evidence="8" type="primary">sat</name>
    <name evidence="11" type="ORF">TBH_C1496</name>
</gene>
<dbReference type="GO" id="GO:0004781">
    <property type="term" value="F:sulfate adenylyltransferase (ATP) activity"/>
    <property type="evidence" value="ECO:0007669"/>
    <property type="project" value="UniProtKB-UniRule"/>
</dbReference>
<dbReference type="UniPathway" id="UPA00140">
    <property type="reaction ID" value="UER00204"/>
</dbReference>
<dbReference type="GO" id="GO:0000103">
    <property type="term" value="P:sulfate assimilation"/>
    <property type="evidence" value="ECO:0007669"/>
    <property type="project" value="UniProtKB-UniRule"/>
</dbReference>
<keyword evidence="12" id="KW-1185">Reference proteome</keyword>
<accession>A0A7U6GIV1</accession>
<dbReference type="SUPFAM" id="SSF88697">
    <property type="entry name" value="PUA domain-like"/>
    <property type="match status" value="1"/>
</dbReference>
<organism evidence="11 12">
    <name type="scientific">Thiolapillus brandeum</name>
    <dbReference type="NCBI Taxonomy" id="1076588"/>
    <lineage>
        <taxon>Bacteria</taxon>
        <taxon>Pseudomonadati</taxon>
        <taxon>Pseudomonadota</taxon>
        <taxon>Gammaproteobacteria</taxon>
        <taxon>Chromatiales</taxon>
        <taxon>Sedimenticolaceae</taxon>
        <taxon>Thiolapillus</taxon>
    </lineage>
</organism>
<evidence type="ECO:0000259" key="9">
    <source>
        <dbReference type="Pfam" id="PF01747"/>
    </source>
</evidence>
<dbReference type="InterPro" id="IPR002650">
    <property type="entry name" value="Sulphate_adenylyltransferase"/>
</dbReference>
<evidence type="ECO:0000256" key="8">
    <source>
        <dbReference type="HAMAP-Rule" id="MF_00066"/>
    </source>
</evidence>
<keyword evidence="3 8" id="KW-0548">Nucleotidyltransferase</keyword>
<evidence type="ECO:0000256" key="7">
    <source>
        <dbReference type="ARBA" id="ARBA00049370"/>
    </source>
</evidence>
<keyword evidence="4 8" id="KW-0547">Nucleotide-binding</keyword>
<dbReference type="PANTHER" id="PTHR43509:SF1">
    <property type="entry name" value="SULFATE ADENYLYLTRANSFERASE"/>
    <property type="match status" value="1"/>
</dbReference>
<dbReference type="InterPro" id="IPR025980">
    <property type="entry name" value="ATP-Sase_PUA-like_dom"/>
</dbReference>